<dbReference type="InterPro" id="IPR017871">
    <property type="entry name" value="ABC_transporter-like_CS"/>
</dbReference>
<proteinExistence type="inferred from homology"/>
<dbReference type="InterPro" id="IPR003593">
    <property type="entry name" value="AAA+_ATPase"/>
</dbReference>
<sequence length="376" mass="39227">MSTAHAFPVSRQVAPGIPGGPGTTGPTLLAPPGPAPGAAYPPVGPAPAALHPPTARADSDAVILTHDLTKAFGRRTVVEGLDLVVPRGAVYGFLGPNGSGKSTTMKMLLGLLAPTRGQIAVLGRPFNAATRPAIMARTGSMIESPPGYGHLTGAENMRIAARMLGLTDRQVDRALALVRLSEHKDRLVRTYSLGMKQRLGVALALVREPELLILDEPTNGLDPAGIEEVRRLLVDLAGEGVTVMVSSHLLDEIDRMASVLGILAGGRMVFQGTRAQLMERSVPDILVVTPTPRSVLDPRILAGLVLAPGQGADGARPEAGPRLTDEGVLLPGLSNDAVAELIGRLATAGVALHEVRRQTQSLEDVFMDLTGRGGVL</sequence>
<dbReference type="SMART" id="SM00382">
    <property type="entry name" value="AAA"/>
    <property type="match status" value="1"/>
</dbReference>
<dbReference type="Proteomes" id="UP000824496">
    <property type="component" value="Chromosome"/>
</dbReference>
<evidence type="ECO:0000313" key="8">
    <source>
        <dbReference type="Proteomes" id="UP000824496"/>
    </source>
</evidence>
<protein>
    <submittedName>
        <fullName evidence="7">Bacitracin ABC transporter ATP-binding protein</fullName>
    </submittedName>
</protein>
<comment type="similarity">
    <text evidence="1">Belongs to the ABC transporter superfamily.</text>
</comment>
<evidence type="ECO:0000259" key="6">
    <source>
        <dbReference type="PROSITE" id="PS50893"/>
    </source>
</evidence>
<dbReference type="PROSITE" id="PS50893">
    <property type="entry name" value="ABC_TRANSPORTER_2"/>
    <property type="match status" value="1"/>
</dbReference>
<keyword evidence="4 7" id="KW-0067">ATP-binding</keyword>
<feature type="compositionally biased region" description="Low complexity" evidence="5">
    <location>
        <begin position="36"/>
        <end position="49"/>
    </location>
</feature>
<keyword evidence="8" id="KW-1185">Reference proteome</keyword>
<reference evidence="7 8" key="1">
    <citation type="submission" date="2021-08" db="EMBL/GenBank/DDBJ databases">
        <title>Whole genome sequence of novel Actinomyces species strain MAS-1.</title>
        <authorList>
            <person name="Saito M."/>
            <person name="Kuwahara N."/>
            <person name="Takizawa T."/>
            <person name="Gotouda H."/>
            <person name="Ochiai T."/>
        </authorList>
    </citation>
    <scope>NUCLEOTIDE SEQUENCE [LARGE SCALE GENOMIC DNA]</scope>
    <source>
        <strain evidence="7 8">MAS-1</strain>
    </source>
</reference>
<evidence type="ECO:0000256" key="3">
    <source>
        <dbReference type="ARBA" id="ARBA00022741"/>
    </source>
</evidence>
<dbReference type="Pfam" id="PF00005">
    <property type="entry name" value="ABC_tran"/>
    <property type="match status" value="1"/>
</dbReference>
<accession>A0ABN6K6X3</accession>
<evidence type="ECO:0000256" key="4">
    <source>
        <dbReference type="ARBA" id="ARBA00022840"/>
    </source>
</evidence>
<dbReference type="PROSITE" id="PS00211">
    <property type="entry name" value="ABC_TRANSPORTER_1"/>
    <property type="match status" value="1"/>
</dbReference>
<feature type="domain" description="ABC transporter" evidence="6">
    <location>
        <begin position="63"/>
        <end position="290"/>
    </location>
</feature>
<keyword evidence="2" id="KW-0813">Transport</keyword>
<dbReference type="InterPro" id="IPR003439">
    <property type="entry name" value="ABC_transporter-like_ATP-bd"/>
</dbReference>
<keyword evidence="3" id="KW-0547">Nucleotide-binding</keyword>
<dbReference type="RefSeq" id="WP_223911745.1">
    <property type="nucleotide sequence ID" value="NZ_AP025017.1"/>
</dbReference>
<organism evidence="7 8">
    <name type="scientific">Actinomyces capricornis</name>
    <dbReference type="NCBI Taxonomy" id="2755559"/>
    <lineage>
        <taxon>Bacteria</taxon>
        <taxon>Bacillati</taxon>
        <taxon>Actinomycetota</taxon>
        <taxon>Actinomycetes</taxon>
        <taxon>Actinomycetales</taxon>
        <taxon>Actinomycetaceae</taxon>
        <taxon>Actinomyces</taxon>
    </lineage>
</organism>
<evidence type="ECO:0000256" key="5">
    <source>
        <dbReference type="SAM" id="MobiDB-lite"/>
    </source>
</evidence>
<dbReference type="PANTHER" id="PTHR43335">
    <property type="entry name" value="ABC TRANSPORTER, ATP-BINDING PROTEIN"/>
    <property type="match status" value="1"/>
</dbReference>
<evidence type="ECO:0000256" key="1">
    <source>
        <dbReference type="ARBA" id="ARBA00005417"/>
    </source>
</evidence>
<gene>
    <name evidence="7" type="ORF">MANAM107_09400</name>
</gene>
<feature type="region of interest" description="Disordered" evidence="5">
    <location>
        <begin position="1"/>
        <end position="54"/>
    </location>
</feature>
<evidence type="ECO:0000313" key="7">
    <source>
        <dbReference type="EMBL" id="BDA64106.1"/>
    </source>
</evidence>
<dbReference type="Gene3D" id="3.40.50.300">
    <property type="entry name" value="P-loop containing nucleotide triphosphate hydrolases"/>
    <property type="match status" value="1"/>
</dbReference>
<dbReference type="InterPro" id="IPR027417">
    <property type="entry name" value="P-loop_NTPase"/>
</dbReference>
<evidence type="ECO:0000256" key="2">
    <source>
        <dbReference type="ARBA" id="ARBA00022448"/>
    </source>
</evidence>
<name>A0ABN6K6X3_9ACTO</name>
<dbReference type="EMBL" id="AP025017">
    <property type="protein sequence ID" value="BDA64106.1"/>
    <property type="molecule type" value="Genomic_DNA"/>
</dbReference>
<dbReference type="PANTHER" id="PTHR43335:SF4">
    <property type="entry name" value="ABC TRANSPORTER, ATP-BINDING PROTEIN"/>
    <property type="match status" value="1"/>
</dbReference>
<dbReference type="SUPFAM" id="SSF52540">
    <property type="entry name" value="P-loop containing nucleoside triphosphate hydrolases"/>
    <property type="match status" value="1"/>
</dbReference>
<dbReference type="GO" id="GO:0005524">
    <property type="term" value="F:ATP binding"/>
    <property type="evidence" value="ECO:0007669"/>
    <property type="project" value="UniProtKB-KW"/>
</dbReference>